<sequence>MHAVSSGSAKSVLSQNSFPRTTVTVAGHRELLALACTRGHKSGPATYGGGSRRRRPMLAAPAAHIYEVLTEMFRPPLPLELGGATPTNFIEAVGDPGRPPH</sequence>
<proteinExistence type="predicted"/>
<protein>
    <submittedName>
        <fullName evidence="1">Uncharacterized protein</fullName>
    </submittedName>
</protein>
<organism evidence="1 2">
    <name type="scientific">Hyalomma asiaticum</name>
    <name type="common">Tick</name>
    <dbReference type="NCBI Taxonomy" id="266040"/>
    <lineage>
        <taxon>Eukaryota</taxon>
        <taxon>Metazoa</taxon>
        <taxon>Ecdysozoa</taxon>
        <taxon>Arthropoda</taxon>
        <taxon>Chelicerata</taxon>
        <taxon>Arachnida</taxon>
        <taxon>Acari</taxon>
        <taxon>Parasitiformes</taxon>
        <taxon>Ixodida</taxon>
        <taxon>Ixodoidea</taxon>
        <taxon>Ixodidae</taxon>
        <taxon>Hyalomminae</taxon>
        <taxon>Hyalomma</taxon>
    </lineage>
</organism>
<comment type="caution">
    <text evidence="1">The sequence shown here is derived from an EMBL/GenBank/DDBJ whole genome shotgun (WGS) entry which is preliminary data.</text>
</comment>
<evidence type="ECO:0000313" key="1">
    <source>
        <dbReference type="EMBL" id="KAH6944357.1"/>
    </source>
</evidence>
<reference evidence="1" key="1">
    <citation type="submission" date="2020-05" db="EMBL/GenBank/DDBJ databases">
        <title>Large-scale comparative analyses of tick genomes elucidate their genetic diversity and vector capacities.</title>
        <authorList>
            <person name="Jia N."/>
            <person name="Wang J."/>
            <person name="Shi W."/>
            <person name="Du L."/>
            <person name="Sun Y."/>
            <person name="Zhan W."/>
            <person name="Jiang J."/>
            <person name="Wang Q."/>
            <person name="Zhang B."/>
            <person name="Ji P."/>
            <person name="Sakyi L.B."/>
            <person name="Cui X."/>
            <person name="Yuan T."/>
            <person name="Jiang B."/>
            <person name="Yang W."/>
            <person name="Lam T.T.-Y."/>
            <person name="Chang Q."/>
            <person name="Ding S."/>
            <person name="Wang X."/>
            <person name="Zhu J."/>
            <person name="Ruan X."/>
            <person name="Zhao L."/>
            <person name="Wei J."/>
            <person name="Que T."/>
            <person name="Du C."/>
            <person name="Cheng J."/>
            <person name="Dai P."/>
            <person name="Han X."/>
            <person name="Huang E."/>
            <person name="Gao Y."/>
            <person name="Liu J."/>
            <person name="Shao H."/>
            <person name="Ye R."/>
            <person name="Li L."/>
            <person name="Wei W."/>
            <person name="Wang X."/>
            <person name="Wang C."/>
            <person name="Yang T."/>
            <person name="Huo Q."/>
            <person name="Li W."/>
            <person name="Guo W."/>
            <person name="Chen H."/>
            <person name="Zhou L."/>
            <person name="Ni X."/>
            <person name="Tian J."/>
            <person name="Zhou Y."/>
            <person name="Sheng Y."/>
            <person name="Liu T."/>
            <person name="Pan Y."/>
            <person name="Xia L."/>
            <person name="Li J."/>
            <person name="Zhao F."/>
            <person name="Cao W."/>
        </authorList>
    </citation>
    <scope>NUCLEOTIDE SEQUENCE</scope>
    <source>
        <strain evidence="1">Hyas-2018</strain>
    </source>
</reference>
<gene>
    <name evidence="1" type="ORF">HPB50_002744</name>
</gene>
<name>A0ACB7TA40_HYAAI</name>
<keyword evidence="2" id="KW-1185">Reference proteome</keyword>
<dbReference type="Proteomes" id="UP000821845">
    <property type="component" value="Chromosome 1"/>
</dbReference>
<dbReference type="EMBL" id="CM023481">
    <property type="protein sequence ID" value="KAH6944357.1"/>
    <property type="molecule type" value="Genomic_DNA"/>
</dbReference>
<accession>A0ACB7TA40</accession>
<evidence type="ECO:0000313" key="2">
    <source>
        <dbReference type="Proteomes" id="UP000821845"/>
    </source>
</evidence>